<comment type="function">
    <text evidence="5">Essential cell division protein that forms a contractile ring structure (Z ring) at the future cell division site. The regulation of the ring assembly controls the timing and the location of cell division. One of the functions of the FtsZ ring is to recruit other cell division proteins to the septum to produce a new cell wall between the dividing cells. Binds GTP and shows GTPase activity.</text>
</comment>
<comment type="similarity">
    <text evidence="1 5">Belongs to the FtsZ family.</text>
</comment>
<feature type="binding site" evidence="5">
    <location>
        <begin position="29"/>
        <end position="33"/>
    </location>
    <ligand>
        <name>GTP</name>
        <dbReference type="ChEBI" id="CHEBI:37565"/>
    </ligand>
</feature>
<dbReference type="GO" id="GO:0043093">
    <property type="term" value="P:FtsZ-dependent cytokinesis"/>
    <property type="evidence" value="ECO:0007669"/>
    <property type="project" value="UniProtKB-UniRule"/>
</dbReference>
<feature type="domain" description="Tubulin/FtsZ GTPase" evidence="8">
    <location>
        <begin position="21"/>
        <end position="213"/>
    </location>
</feature>
<keyword evidence="2 5" id="KW-0547">Nucleotide-binding</keyword>
<organism evidence="10 11">
    <name type="scientific">Marine Group III euryarchaeote CG-Epi1</name>
    <dbReference type="NCBI Taxonomy" id="1888995"/>
    <lineage>
        <taxon>Archaea</taxon>
        <taxon>Methanobacteriati</taxon>
        <taxon>Thermoplasmatota</taxon>
        <taxon>Thermoplasmata</taxon>
        <taxon>Candidatus Thermoprofundales</taxon>
    </lineage>
</organism>
<dbReference type="CDD" id="cd02201">
    <property type="entry name" value="FtsZ_type1"/>
    <property type="match status" value="1"/>
</dbReference>
<name>A0A1J5TG02_9ARCH</name>
<dbReference type="SUPFAM" id="SSF55307">
    <property type="entry name" value="Tubulin C-terminal domain-like"/>
    <property type="match status" value="1"/>
</dbReference>
<dbReference type="PRINTS" id="PR00423">
    <property type="entry name" value="CELLDVISFTSZ"/>
</dbReference>
<keyword evidence="4 5" id="KW-0717">Septation</keyword>
<dbReference type="EMBL" id="MIZA01000019">
    <property type="protein sequence ID" value="OIR19035.1"/>
    <property type="molecule type" value="Genomic_DNA"/>
</dbReference>
<sequence>MMERLESFDSSDLMEFITAPQVKLVGTGGAGNNILDRLYSRRVKGVETIALNTDANHLHKSKAHVRKVIGAKITQGRGAGGDPYTGKRCAEDDEESIRSKLNDGDIIFVIAGMGGGTGTGSAPVIAKYAKETDAVVVGVAILPFKEEGLPRRKVALEGLAELKKNCDCVIELDNEKLNELTGGDYPIQKAFSVMSDLVSGIVQSLSEVVTEPSMINVDFADLKKIIEAGGTAKVLYGESDGSDPGSVLDSVLGNPLLGNNYKGAEAVLLHIAAGSEFAMSDCHEVLSALKYDLAEDANLIWGLRTDDSMSTKVKVVMLVSAIPESEHDLSTEAEDELNSLGSSLPMIN</sequence>
<dbReference type="SUPFAM" id="SSF52490">
    <property type="entry name" value="Tubulin nucleotide-binding domain-like"/>
    <property type="match status" value="1"/>
</dbReference>
<dbReference type="SMART" id="SM00865">
    <property type="entry name" value="Tubulin_C"/>
    <property type="match status" value="1"/>
</dbReference>
<evidence type="ECO:0000256" key="3">
    <source>
        <dbReference type="ARBA" id="ARBA00023134"/>
    </source>
</evidence>
<dbReference type="Gene3D" id="3.40.50.1440">
    <property type="entry name" value="Tubulin/FtsZ, GTPase domain"/>
    <property type="match status" value="1"/>
</dbReference>
<dbReference type="InterPro" id="IPR008280">
    <property type="entry name" value="Tub_FtsZ_C"/>
</dbReference>
<dbReference type="PANTHER" id="PTHR30314">
    <property type="entry name" value="CELL DIVISION PROTEIN FTSZ-RELATED"/>
    <property type="match status" value="1"/>
</dbReference>
<keyword evidence="5 10" id="KW-0132">Cell division</keyword>
<dbReference type="STRING" id="1888995.BD935_01380"/>
<feature type="region of interest" description="Disordered" evidence="7">
    <location>
        <begin position="327"/>
        <end position="348"/>
    </location>
</feature>
<dbReference type="InterPro" id="IPR003008">
    <property type="entry name" value="Tubulin_FtsZ_GTPase"/>
</dbReference>
<evidence type="ECO:0000256" key="6">
    <source>
        <dbReference type="NCBIfam" id="TIGR00065"/>
    </source>
</evidence>
<dbReference type="Pfam" id="PF12327">
    <property type="entry name" value="FtsZ_C"/>
    <property type="match status" value="1"/>
</dbReference>
<dbReference type="InterPro" id="IPR036525">
    <property type="entry name" value="Tubulin/FtsZ_GTPase_sf"/>
</dbReference>
<comment type="caution">
    <text evidence="10">The sequence shown here is derived from an EMBL/GenBank/DDBJ whole genome shotgun (WGS) entry which is preliminary data.</text>
</comment>
<dbReference type="InterPro" id="IPR000158">
    <property type="entry name" value="Cell_div_FtsZ"/>
</dbReference>
<comment type="subcellular location">
    <subcellularLocation>
        <location evidence="5">Cytoplasm</location>
    </subcellularLocation>
    <text evidence="5">Assembles at midcell at the inner surface of the cytoplasmic membrane.</text>
</comment>
<feature type="binding site" evidence="5">
    <location>
        <position position="147"/>
    </location>
    <ligand>
        <name>GTP</name>
        <dbReference type="ChEBI" id="CHEBI:37565"/>
    </ligand>
</feature>
<dbReference type="PANTHER" id="PTHR30314:SF10">
    <property type="entry name" value="TUBULIN-LIKE PROTEIN CETZ"/>
    <property type="match status" value="1"/>
</dbReference>
<dbReference type="InterPro" id="IPR018316">
    <property type="entry name" value="Tubulin/FtsZ_2-layer-sand-dom"/>
</dbReference>
<dbReference type="SMART" id="SM00864">
    <property type="entry name" value="Tubulin"/>
    <property type="match status" value="1"/>
</dbReference>
<feature type="binding site" evidence="5">
    <location>
        <begin position="116"/>
        <end position="118"/>
    </location>
    <ligand>
        <name>GTP</name>
        <dbReference type="ChEBI" id="CHEBI:37565"/>
    </ligand>
</feature>
<evidence type="ECO:0000256" key="1">
    <source>
        <dbReference type="ARBA" id="ARBA00009690"/>
    </source>
</evidence>
<dbReference type="GO" id="GO:0003924">
    <property type="term" value="F:GTPase activity"/>
    <property type="evidence" value="ECO:0007669"/>
    <property type="project" value="UniProtKB-UniRule"/>
</dbReference>
<dbReference type="InterPro" id="IPR045061">
    <property type="entry name" value="FtsZ/CetZ"/>
</dbReference>
<comment type="subunit">
    <text evidence="5">Homodimer. Polymerizes to form a dynamic ring structure in a strictly GTP-dependent manner. Interacts directly with several other division proteins.</text>
</comment>
<dbReference type="Proteomes" id="UP000183080">
    <property type="component" value="Unassembled WGS sequence"/>
</dbReference>
<gene>
    <name evidence="5" type="primary">ftsZ</name>
    <name evidence="10" type="ORF">BD935_01380</name>
</gene>
<dbReference type="AlphaFoldDB" id="A0A1J5TG02"/>
<reference evidence="10 11" key="1">
    <citation type="submission" date="2016-08" db="EMBL/GenBank/DDBJ databases">
        <title>New Insights into Marine Group III Euryarchaeota, from dark to light.</title>
        <authorList>
            <person name="Haro-Moreno J.M."/>
            <person name="Rodriguez-Valera F."/>
            <person name="Lopez-Garcia P."/>
            <person name="Moreira D."/>
            <person name="Martin-Cuadrado A.B."/>
        </authorList>
    </citation>
    <scope>NUCLEOTIDE SEQUENCE [LARGE SCALE GENOMIC DNA]</scope>
    <source>
        <strain evidence="10">CG-Epi1</strain>
    </source>
</reference>
<evidence type="ECO:0000256" key="5">
    <source>
        <dbReference type="HAMAP-Rule" id="MF_00909"/>
    </source>
</evidence>
<feature type="domain" description="Tubulin/FtsZ 2-layer sandwich" evidence="9">
    <location>
        <begin position="215"/>
        <end position="331"/>
    </location>
</feature>
<evidence type="ECO:0000259" key="9">
    <source>
        <dbReference type="SMART" id="SM00865"/>
    </source>
</evidence>
<protein>
    <recommendedName>
        <fullName evidence="5 6">Cell division protein FtsZ</fullName>
    </recommendedName>
</protein>
<evidence type="ECO:0000259" key="8">
    <source>
        <dbReference type="SMART" id="SM00864"/>
    </source>
</evidence>
<evidence type="ECO:0000313" key="11">
    <source>
        <dbReference type="Proteomes" id="UP000183080"/>
    </source>
</evidence>
<comment type="caution">
    <text evidence="5">Lacks conserved residue(s) required for the propagation of feature annotation.</text>
</comment>
<dbReference type="GO" id="GO:0051258">
    <property type="term" value="P:protein polymerization"/>
    <property type="evidence" value="ECO:0007669"/>
    <property type="project" value="UniProtKB-UniRule"/>
</dbReference>
<evidence type="ECO:0000256" key="2">
    <source>
        <dbReference type="ARBA" id="ARBA00022741"/>
    </source>
</evidence>
<keyword evidence="3 5" id="KW-0342">GTP-binding</keyword>
<dbReference type="GO" id="GO:0032153">
    <property type="term" value="C:cell division site"/>
    <property type="evidence" value="ECO:0007669"/>
    <property type="project" value="UniProtKB-UniRule"/>
</dbReference>
<evidence type="ECO:0000256" key="4">
    <source>
        <dbReference type="ARBA" id="ARBA00023210"/>
    </source>
</evidence>
<evidence type="ECO:0000313" key="10">
    <source>
        <dbReference type="EMBL" id="OIR19035.1"/>
    </source>
</evidence>
<evidence type="ECO:0000256" key="7">
    <source>
        <dbReference type="SAM" id="MobiDB-lite"/>
    </source>
</evidence>
<dbReference type="GO" id="GO:0005525">
    <property type="term" value="F:GTP binding"/>
    <property type="evidence" value="ECO:0007669"/>
    <property type="project" value="UniProtKB-UniRule"/>
</dbReference>
<dbReference type="GO" id="GO:0005737">
    <property type="term" value="C:cytoplasm"/>
    <property type="evidence" value="ECO:0007669"/>
    <property type="project" value="UniProtKB-SubCell"/>
</dbReference>
<dbReference type="NCBIfam" id="TIGR00065">
    <property type="entry name" value="ftsZ"/>
    <property type="match status" value="1"/>
</dbReference>
<keyword evidence="5" id="KW-0963">Cytoplasm</keyword>
<proteinExistence type="inferred from homology"/>
<accession>A0A1J5TG02</accession>
<dbReference type="HAMAP" id="MF_00909">
    <property type="entry name" value="FtsZ"/>
    <property type="match status" value="1"/>
</dbReference>
<keyword evidence="5" id="KW-0131">Cell cycle</keyword>
<dbReference type="InterPro" id="IPR024757">
    <property type="entry name" value="FtsZ_C"/>
</dbReference>
<feature type="binding site" evidence="5">
    <location>
        <position position="151"/>
    </location>
    <ligand>
        <name>GTP</name>
        <dbReference type="ChEBI" id="CHEBI:37565"/>
    </ligand>
</feature>
<dbReference type="Pfam" id="PF00091">
    <property type="entry name" value="Tubulin"/>
    <property type="match status" value="1"/>
</dbReference>